<comment type="similarity">
    <text evidence="2 9">Belongs to the uroporphyrinogen-III synthase family.</text>
</comment>
<dbReference type="PANTHER" id="PTHR38042:SF1">
    <property type="entry name" value="UROPORPHYRINOGEN-III SYNTHASE, CHLOROPLASTIC"/>
    <property type="match status" value="1"/>
</dbReference>
<sequence>MKVLLTRPQGRNQSMEDALRQRGIAFMTTPLLAVEPLHDAQGLTYFRNAEIVIFISTNAVEFANQLVGDWPAAKHYLAVGDATCQALNDLGVEVQSAPAELQQTEGLLTLPLLQPEQVKQRNILIIRGQGGREDLGDTLSQRGAQLSYWEVYRRVCPAYDVQQLLQSWQKFGIDTILLTSGDILKNLLKLLPKEYFPWLQACHIIVPSIRVERQALAAGLSHVTNACAANSQAMLNALAL</sequence>
<evidence type="ECO:0000256" key="4">
    <source>
        <dbReference type="ARBA" id="ARBA00023239"/>
    </source>
</evidence>
<keyword evidence="5 9" id="KW-0627">Porphyrin biosynthesis</keyword>
<evidence type="ECO:0000256" key="2">
    <source>
        <dbReference type="ARBA" id="ARBA00008133"/>
    </source>
</evidence>
<proteinExistence type="inferred from homology"/>
<protein>
    <recommendedName>
        <fullName evidence="7 9">Uroporphyrinogen-III synthase</fullName>
        <ecNumber evidence="3 9">4.2.1.75</ecNumber>
    </recommendedName>
</protein>
<dbReference type="AlphaFoldDB" id="A0A4R2FK04"/>
<accession>A0A4R2FK04</accession>
<name>A0A4R2FK04_9GAMM</name>
<evidence type="ECO:0000259" key="10">
    <source>
        <dbReference type="Pfam" id="PF02602"/>
    </source>
</evidence>
<dbReference type="Proteomes" id="UP000294832">
    <property type="component" value="Unassembled WGS sequence"/>
</dbReference>
<reference evidence="11 12" key="1">
    <citation type="submission" date="2019-03" db="EMBL/GenBank/DDBJ databases">
        <title>Freshwater and sediment microbial communities from various areas in North America, analyzing microbe dynamics in response to fracking.</title>
        <authorList>
            <person name="Lamendella R."/>
        </authorList>
    </citation>
    <scope>NUCLEOTIDE SEQUENCE [LARGE SCALE GENOMIC DNA]</scope>
    <source>
        <strain evidence="11 12">74A</strain>
    </source>
</reference>
<evidence type="ECO:0000256" key="5">
    <source>
        <dbReference type="ARBA" id="ARBA00023244"/>
    </source>
</evidence>
<dbReference type="RefSeq" id="WP_133037457.1">
    <property type="nucleotide sequence ID" value="NZ_BMXW01000020.1"/>
</dbReference>
<dbReference type="GO" id="GO:0006782">
    <property type="term" value="P:protoporphyrinogen IX biosynthetic process"/>
    <property type="evidence" value="ECO:0007669"/>
    <property type="project" value="UniProtKB-UniRule"/>
</dbReference>
<evidence type="ECO:0000256" key="1">
    <source>
        <dbReference type="ARBA" id="ARBA00004772"/>
    </source>
</evidence>
<dbReference type="PANTHER" id="PTHR38042">
    <property type="entry name" value="UROPORPHYRINOGEN-III SYNTHASE, CHLOROPLASTIC"/>
    <property type="match status" value="1"/>
</dbReference>
<evidence type="ECO:0000256" key="6">
    <source>
        <dbReference type="ARBA" id="ARBA00037589"/>
    </source>
</evidence>
<dbReference type="UniPathway" id="UPA00251">
    <property type="reaction ID" value="UER00320"/>
</dbReference>
<evidence type="ECO:0000256" key="7">
    <source>
        <dbReference type="ARBA" id="ARBA00040167"/>
    </source>
</evidence>
<dbReference type="InterPro" id="IPR039793">
    <property type="entry name" value="UROS/Hem4"/>
</dbReference>
<dbReference type="EC" id="4.2.1.75" evidence="3 9"/>
<keyword evidence="12" id="KW-1185">Reference proteome</keyword>
<comment type="pathway">
    <text evidence="1 9">Porphyrin-containing compound metabolism; protoporphyrin-IX biosynthesis; coproporphyrinogen-III from 5-aminolevulinate: step 3/4.</text>
</comment>
<dbReference type="EMBL" id="SLWF01000001">
    <property type="protein sequence ID" value="TCN90729.1"/>
    <property type="molecule type" value="Genomic_DNA"/>
</dbReference>
<dbReference type="InterPro" id="IPR003754">
    <property type="entry name" value="4pyrrol_synth_uPrphyn_synth"/>
</dbReference>
<organism evidence="11 12">
    <name type="scientific">Shewanella fodinae</name>
    <dbReference type="NCBI Taxonomy" id="552357"/>
    <lineage>
        <taxon>Bacteria</taxon>
        <taxon>Pseudomonadati</taxon>
        <taxon>Pseudomonadota</taxon>
        <taxon>Gammaproteobacteria</taxon>
        <taxon>Alteromonadales</taxon>
        <taxon>Shewanellaceae</taxon>
        <taxon>Shewanella</taxon>
    </lineage>
</organism>
<evidence type="ECO:0000256" key="9">
    <source>
        <dbReference type="RuleBase" id="RU366031"/>
    </source>
</evidence>
<evidence type="ECO:0000256" key="3">
    <source>
        <dbReference type="ARBA" id="ARBA00013109"/>
    </source>
</evidence>
<gene>
    <name evidence="11" type="ORF">EDC91_101199</name>
</gene>
<dbReference type="SUPFAM" id="SSF69618">
    <property type="entry name" value="HemD-like"/>
    <property type="match status" value="1"/>
</dbReference>
<comment type="caution">
    <text evidence="11">The sequence shown here is derived from an EMBL/GenBank/DDBJ whole genome shotgun (WGS) entry which is preliminary data.</text>
</comment>
<comment type="function">
    <text evidence="6 9">Catalyzes cyclization of the linear tetrapyrrole, hydroxymethylbilane, to the macrocyclic uroporphyrinogen III.</text>
</comment>
<dbReference type="CDD" id="cd06578">
    <property type="entry name" value="HemD"/>
    <property type="match status" value="1"/>
</dbReference>
<evidence type="ECO:0000313" key="11">
    <source>
        <dbReference type="EMBL" id="TCN90729.1"/>
    </source>
</evidence>
<evidence type="ECO:0000256" key="8">
    <source>
        <dbReference type="ARBA" id="ARBA00048617"/>
    </source>
</evidence>
<dbReference type="GO" id="GO:0006780">
    <property type="term" value="P:uroporphyrinogen III biosynthetic process"/>
    <property type="evidence" value="ECO:0007669"/>
    <property type="project" value="UniProtKB-UniRule"/>
</dbReference>
<dbReference type="OrthoDB" id="9787650at2"/>
<feature type="domain" description="Tetrapyrrole biosynthesis uroporphyrinogen III synthase" evidence="10">
    <location>
        <begin position="14"/>
        <end position="235"/>
    </location>
</feature>
<dbReference type="Gene3D" id="3.40.50.10090">
    <property type="match status" value="2"/>
</dbReference>
<dbReference type="GO" id="GO:0004852">
    <property type="term" value="F:uroporphyrinogen-III synthase activity"/>
    <property type="evidence" value="ECO:0007669"/>
    <property type="project" value="UniProtKB-UniRule"/>
</dbReference>
<evidence type="ECO:0000313" key="12">
    <source>
        <dbReference type="Proteomes" id="UP000294832"/>
    </source>
</evidence>
<comment type="catalytic activity">
    <reaction evidence="8 9">
        <text>hydroxymethylbilane = uroporphyrinogen III + H2O</text>
        <dbReference type="Rhea" id="RHEA:18965"/>
        <dbReference type="ChEBI" id="CHEBI:15377"/>
        <dbReference type="ChEBI" id="CHEBI:57308"/>
        <dbReference type="ChEBI" id="CHEBI:57845"/>
        <dbReference type="EC" id="4.2.1.75"/>
    </reaction>
</comment>
<dbReference type="InterPro" id="IPR036108">
    <property type="entry name" value="4pyrrol_syn_uPrphyn_synt_sf"/>
</dbReference>
<dbReference type="Pfam" id="PF02602">
    <property type="entry name" value="HEM4"/>
    <property type="match status" value="1"/>
</dbReference>
<keyword evidence="4 9" id="KW-0456">Lyase</keyword>